<feature type="non-terminal residue" evidence="2">
    <location>
        <position position="1"/>
    </location>
</feature>
<feature type="domain" description="DUF4283" evidence="1">
    <location>
        <begin position="39"/>
        <end position="84"/>
    </location>
</feature>
<feature type="non-terminal residue" evidence="2">
    <location>
        <position position="132"/>
    </location>
</feature>
<evidence type="ECO:0000259" key="1">
    <source>
        <dbReference type="Pfam" id="PF14111"/>
    </source>
</evidence>
<dbReference type="InterPro" id="IPR025558">
    <property type="entry name" value="DUF4283"/>
</dbReference>
<accession>A0A7J9EZZ1</accession>
<dbReference type="PANTHER" id="PTHR31286:SF173">
    <property type="entry name" value="DUF4283 DOMAIN-CONTAINING PROTEIN"/>
    <property type="match status" value="1"/>
</dbReference>
<protein>
    <recommendedName>
        <fullName evidence="1">DUF4283 domain-containing protein</fullName>
    </recommendedName>
</protein>
<evidence type="ECO:0000313" key="3">
    <source>
        <dbReference type="Proteomes" id="UP000593568"/>
    </source>
</evidence>
<evidence type="ECO:0000313" key="2">
    <source>
        <dbReference type="EMBL" id="MBA0778274.1"/>
    </source>
</evidence>
<reference evidence="2 3" key="1">
    <citation type="journal article" date="2019" name="Genome Biol. Evol.">
        <title>Insights into the evolution of the New World diploid cottons (Gossypium, subgenus Houzingenia) based on genome sequencing.</title>
        <authorList>
            <person name="Grover C.E."/>
            <person name="Arick M.A. 2nd"/>
            <person name="Thrash A."/>
            <person name="Conover J.L."/>
            <person name="Sanders W.S."/>
            <person name="Peterson D.G."/>
            <person name="Frelichowski J.E."/>
            <person name="Scheffler J.A."/>
            <person name="Scheffler B.E."/>
            <person name="Wendel J.F."/>
        </authorList>
    </citation>
    <scope>NUCLEOTIDE SEQUENCE [LARGE SCALE GENOMIC DNA]</scope>
    <source>
        <strain evidence="2">8</strain>
        <tissue evidence="2">Leaf</tissue>
    </source>
</reference>
<dbReference type="Proteomes" id="UP000593568">
    <property type="component" value="Unassembled WGS sequence"/>
</dbReference>
<dbReference type="PANTHER" id="PTHR31286">
    <property type="entry name" value="GLYCINE-RICH CELL WALL STRUCTURAL PROTEIN 1.8-LIKE"/>
    <property type="match status" value="1"/>
</dbReference>
<gene>
    <name evidence="2" type="ORF">Gotri_006153</name>
</gene>
<dbReference type="AlphaFoldDB" id="A0A7J9EZZ1"/>
<dbReference type="InterPro" id="IPR040256">
    <property type="entry name" value="At4g02000-like"/>
</dbReference>
<sequence>LVLWRVASGENFEFSKDRSTKKVRFKDSNTNGDIDMLMDIENGYFLAKFQNKNDYKKVLSQRPWIIYGQYLTVQPWTMDFNPMQLYPSIILEEIEGIIGKFAKKDFNIDSGTIGKFARMVVYVNLDKPLVSQ</sequence>
<organism evidence="2 3">
    <name type="scientific">Gossypium trilobum</name>
    <dbReference type="NCBI Taxonomy" id="34281"/>
    <lineage>
        <taxon>Eukaryota</taxon>
        <taxon>Viridiplantae</taxon>
        <taxon>Streptophyta</taxon>
        <taxon>Embryophyta</taxon>
        <taxon>Tracheophyta</taxon>
        <taxon>Spermatophyta</taxon>
        <taxon>Magnoliopsida</taxon>
        <taxon>eudicotyledons</taxon>
        <taxon>Gunneridae</taxon>
        <taxon>Pentapetalae</taxon>
        <taxon>rosids</taxon>
        <taxon>malvids</taxon>
        <taxon>Malvales</taxon>
        <taxon>Malvaceae</taxon>
        <taxon>Malvoideae</taxon>
        <taxon>Gossypium</taxon>
    </lineage>
</organism>
<dbReference type="Pfam" id="PF14111">
    <property type="entry name" value="DUF4283"/>
    <property type="match status" value="1"/>
</dbReference>
<comment type="caution">
    <text evidence="2">The sequence shown here is derived from an EMBL/GenBank/DDBJ whole genome shotgun (WGS) entry which is preliminary data.</text>
</comment>
<dbReference type="EMBL" id="JABEZW010000010">
    <property type="protein sequence ID" value="MBA0778274.1"/>
    <property type="molecule type" value="Genomic_DNA"/>
</dbReference>
<proteinExistence type="predicted"/>
<keyword evidence="3" id="KW-1185">Reference proteome</keyword>
<name>A0A7J9EZZ1_9ROSI</name>